<feature type="transmembrane region" description="Helical" evidence="1">
    <location>
        <begin position="18"/>
        <end position="36"/>
    </location>
</feature>
<dbReference type="Proteomes" id="UP001321486">
    <property type="component" value="Chromosome"/>
</dbReference>
<accession>A0ABN6XTX3</accession>
<feature type="transmembrane region" description="Helical" evidence="1">
    <location>
        <begin position="56"/>
        <end position="78"/>
    </location>
</feature>
<sequence>MTTTTGDATRTRDSVRVIATRWLTPVIAAAAALAVWELGRTGGSSQVVIGRFGAQWLSLAAGGVALLAGTHAVIAWTYRWTRRARGHGGAAGIAAVAVRGVVTLVSCSIWLLGMAALGFATLFGYPSAFVTVGSVSGHAIVVEANSSLAGLAVSAGVRDGLLVTFPRSGESTWSQDGQASGFRPVDPANYRLEVRGDTAIVHFRVTPSTPLDHSVSLPLSAITRAER</sequence>
<keyword evidence="3" id="KW-1185">Reference proteome</keyword>
<evidence type="ECO:0000313" key="3">
    <source>
        <dbReference type="Proteomes" id="UP001321486"/>
    </source>
</evidence>
<keyword evidence="1" id="KW-1133">Transmembrane helix</keyword>
<gene>
    <name evidence="2" type="ORF">GCM10025867_06290</name>
</gene>
<protein>
    <submittedName>
        <fullName evidence="2">Uncharacterized protein</fullName>
    </submittedName>
</protein>
<organism evidence="2 3">
    <name type="scientific">Frondihabitans sucicola</name>
    <dbReference type="NCBI Taxonomy" id="1268041"/>
    <lineage>
        <taxon>Bacteria</taxon>
        <taxon>Bacillati</taxon>
        <taxon>Actinomycetota</taxon>
        <taxon>Actinomycetes</taxon>
        <taxon>Micrococcales</taxon>
        <taxon>Microbacteriaceae</taxon>
        <taxon>Frondihabitans</taxon>
    </lineage>
</organism>
<name>A0ABN6XTX3_9MICO</name>
<keyword evidence="1" id="KW-0472">Membrane</keyword>
<reference evidence="3" key="1">
    <citation type="journal article" date="2019" name="Int. J. Syst. Evol. Microbiol.">
        <title>The Global Catalogue of Microorganisms (GCM) 10K type strain sequencing project: providing services to taxonomists for standard genome sequencing and annotation.</title>
        <authorList>
            <consortium name="The Broad Institute Genomics Platform"/>
            <consortium name="The Broad Institute Genome Sequencing Center for Infectious Disease"/>
            <person name="Wu L."/>
            <person name="Ma J."/>
        </authorList>
    </citation>
    <scope>NUCLEOTIDE SEQUENCE [LARGE SCALE GENOMIC DNA]</scope>
    <source>
        <strain evidence="3">NBRC 108728</strain>
    </source>
</reference>
<dbReference type="EMBL" id="AP027732">
    <property type="protein sequence ID" value="BDZ48388.1"/>
    <property type="molecule type" value="Genomic_DNA"/>
</dbReference>
<proteinExistence type="predicted"/>
<keyword evidence="1" id="KW-0812">Transmembrane</keyword>
<evidence type="ECO:0000313" key="2">
    <source>
        <dbReference type="EMBL" id="BDZ48388.1"/>
    </source>
</evidence>
<feature type="transmembrane region" description="Helical" evidence="1">
    <location>
        <begin position="90"/>
        <end position="117"/>
    </location>
</feature>
<dbReference type="RefSeq" id="WP_286345372.1">
    <property type="nucleotide sequence ID" value="NZ_AP027732.1"/>
</dbReference>
<evidence type="ECO:0000256" key="1">
    <source>
        <dbReference type="SAM" id="Phobius"/>
    </source>
</evidence>